<evidence type="ECO:0000256" key="3">
    <source>
        <dbReference type="ARBA" id="ARBA00022729"/>
    </source>
</evidence>
<dbReference type="Pfam" id="PF16970">
    <property type="entry name" value="FimA"/>
    <property type="match status" value="1"/>
</dbReference>
<dbReference type="SUPFAM" id="SSF49401">
    <property type="entry name" value="Bacterial adhesins"/>
    <property type="match status" value="1"/>
</dbReference>
<dbReference type="InterPro" id="IPR036937">
    <property type="entry name" value="Adhesion_dom_fimbrial_sf"/>
</dbReference>
<evidence type="ECO:0000256" key="5">
    <source>
        <dbReference type="SAM" id="SignalP"/>
    </source>
</evidence>
<gene>
    <name evidence="6" type="ORF">I2F25_05550</name>
</gene>
<dbReference type="InterPro" id="IPR050263">
    <property type="entry name" value="Bact_Fimbrial_Adh_Pro"/>
</dbReference>
<dbReference type="Gene3D" id="2.60.40.1090">
    <property type="entry name" value="Fimbrial-type adhesion domain"/>
    <property type="match status" value="1"/>
</dbReference>
<protein>
    <submittedName>
        <fullName evidence="6">Type 1 fimbrial protein</fullName>
    </submittedName>
</protein>
<dbReference type="RefSeq" id="WP_277095272.1">
    <property type="nucleotide sequence ID" value="NZ_VTDN01000003.1"/>
</dbReference>
<dbReference type="InterPro" id="IPR039458">
    <property type="entry name" value="FimA-like"/>
</dbReference>
<evidence type="ECO:0000256" key="4">
    <source>
        <dbReference type="ARBA" id="ARBA00023263"/>
    </source>
</evidence>
<accession>A0ABU6DRN8</accession>
<keyword evidence="4" id="KW-0281">Fimbrium</keyword>
<name>A0ABU6DRN8_9GAMM</name>
<dbReference type="PANTHER" id="PTHR33420">
    <property type="entry name" value="FIMBRIAL SUBUNIT ELFA-RELATED"/>
    <property type="match status" value="1"/>
</dbReference>
<sequence length="178" mass="18913">MKKSVLLSLTLGLFTTVTTYAADGTINITGKILDNTCKISTETVSVTLPTISQQTLQTAGSTAGRTPFQISLSQCKSAGNIATYFEPGPTVDYLTGRLNNTSTDNPATNVQVQLLGSNNQVIPVTATDKTSAQTNSQWVSVEQGGQTDLNYYAEYFTKSGGVTSGNVSTSVQYTIIYQ</sequence>
<keyword evidence="7" id="KW-1185">Reference proteome</keyword>
<evidence type="ECO:0000313" key="6">
    <source>
        <dbReference type="EMBL" id="MEB5476518.1"/>
    </source>
</evidence>
<dbReference type="Proteomes" id="UP001339883">
    <property type="component" value="Unassembled WGS sequence"/>
</dbReference>
<keyword evidence="3 5" id="KW-0732">Signal</keyword>
<dbReference type="EMBL" id="VTDN01000003">
    <property type="protein sequence ID" value="MEB5476518.1"/>
    <property type="molecule type" value="Genomic_DNA"/>
</dbReference>
<feature type="chain" id="PRO_5045097472" evidence="5">
    <location>
        <begin position="22"/>
        <end position="178"/>
    </location>
</feature>
<dbReference type="InterPro" id="IPR008966">
    <property type="entry name" value="Adhesion_dom_sf"/>
</dbReference>
<reference evidence="6 7" key="1">
    <citation type="submission" date="2019-08" db="EMBL/GenBank/DDBJ databases">
        <title>Five species of Acinetobacter isolated from floral nectar and animal pollinators.</title>
        <authorList>
            <person name="Hendry T.A."/>
        </authorList>
    </citation>
    <scope>NUCLEOTIDE SEQUENCE [LARGE SCALE GENOMIC DNA]</scope>
    <source>
        <strain evidence="6 7">MD18.27</strain>
    </source>
</reference>
<dbReference type="PANTHER" id="PTHR33420:SF3">
    <property type="entry name" value="FIMBRIAL SUBUNIT ELFA"/>
    <property type="match status" value="1"/>
</dbReference>
<comment type="caution">
    <text evidence="6">The sequence shown here is derived from an EMBL/GenBank/DDBJ whole genome shotgun (WGS) entry which is preliminary data.</text>
</comment>
<comment type="similarity">
    <text evidence="2">Belongs to the fimbrial protein family.</text>
</comment>
<feature type="signal peptide" evidence="5">
    <location>
        <begin position="1"/>
        <end position="21"/>
    </location>
</feature>
<evidence type="ECO:0000313" key="7">
    <source>
        <dbReference type="Proteomes" id="UP001339883"/>
    </source>
</evidence>
<evidence type="ECO:0000256" key="2">
    <source>
        <dbReference type="ARBA" id="ARBA00006671"/>
    </source>
</evidence>
<comment type="subcellular location">
    <subcellularLocation>
        <location evidence="1">Fimbrium</location>
    </subcellularLocation>
</comment>
<proteinExistence type="inferred from homology"/>
<organism evidence="6 7">
    <name type="scientific">Acinetobacter pollinis</name>
    <dbReference type="NCBI Taxonomy" id="2605270"/>
    <lineage>
        <taxon>Bacteria</taxon>
        <taxon>Pseudomonadati</taxon>
        <taxon>Pseudomonadota</taxon>
        <taxon>Gammaproteobacteria</taxon>
        <taxon>Moraxellales</taxon>
        <taxon>Moraxellaceae</taxon>
        <taxon>Acinetobacter</taxon>
    </lineage>
</organism>
<evidence type="ECO:0000256" key="1">
    <source>
        <dbReference type="ARBA" id="ARBA00004561"/>
    </source>
</evidence>